<evidence type="ECO:0000256" key="1">
    <source>
        <dbReference type="ARBA" id="ARBA00004651"/>
    </source>
</evidence>
<keyword evidence="3" id="KW-1003">Cell membrane</keyword>
<dbReference type="Proteomes" id="UP001296993">
    <property type="component" value="Unassembled WGS sequence"/>
</dbReference>
<dbReference type="InterPro" id="IPR045324">
    <property type="entry name" value="Small_multidrug_res"/>
</dbReference>
<evidence type="ECO:0000256" key="6">
    <source>
        <dbReference type="ARBA" id="ARBA00023136"/>
    </source>
</evidence>
<dbReference type="PANTHER" id="PTHR30561:SF1">
    <property type="entry name" value="MULTIDRUG TRANSPORTER EMRE"/>
    <property type="match status" value="1"/>
</dbReference>
<comment type="caution">
    <text evidence="9">The sequence shown here is derived from an EMBL/GenBank/DDBJ whole genome shotgun (WGS) entry which is preliminary data.</text>
</comment>
<keyword evidence="5 8" id="KW-1133">Transmembrane helix</keyword>
<dbReference type="Gene3D" id="1.10.3730.20">
    <property type="match status" value="1"/>
</dbReference>
<keyword evidence="10" id="KW-1185">Reference proteome</keyword>
<proteinExistence type="inferred from homology"/>
<evidence type="ECO:0000256" key="4">
    <source>
        <dbReference type="ARBA" id="ARBA00022692"/>
    </source>
</evidence>
<dbReference type="SUPFAM" id="SSF103481">
    <property type="entry name" value="Multidrug resistance efflux transporter EmrE"/>
    <property type="match status" value="1"/>
</dbReference>
<dbReference type="PANTHER" id="PTHR30561">
    <property type="entry name" value="SMR FAMILY PROTON-DEPENDENT DRUG EFFLUX TRANSPORTER SUGE"/>
    <property type="match status" value="1"/>
</dbReference>
<feature type="transmembrane region" description="Helical" evidence="8">
    <location>
        <begin position="84"/>
        <end position="104"/>
    </location>
</feature>
<keyword evidence="2" id="KW-0813">Transport</keyword>
<name>A0ABS4XHG8_9MICC</name>
<evidence type="ECO:0000256" key="3">
    <source>
        <dbReference type="ARBA" id="ARBA00022475"/>
    </source>
</evidence>
<evidence type="ECO:0000256" key="7">
    <source>
        <dbReference type="RuleBase" id="RU003942"/>
    </source>
</evidence>
<evidence type="ECO:0000313" key="9">
    <source>
        <dbReference type="EMBL" id="MBP2387913.1"/>
    </source>
</evidence>
<evidence type="ECO:0000313" key="10">
    <source>
        <dbReference type="Proteomes" id="UP001296993"/>
    </source>
</evidence>
<reference evidence="9 10" key="1">
    <citation type="submission" date="2021-03" db="EMBL/GenBank/DDBJ databases">
        <title>Sequencing the genomes of 1000 actinobacteria strains.</title>
        <authorList>
            <person name="Klenk H.-P."/>
        </authorList>
    </citation>
    <scope>NUCLEOTIDE SEQUENCE [LARGE SCALE GENOMIC DNA]</scope>
    <source>
        <strain evidence="9 10">DSM 15797</strain>
    </source>
</reference>
<comment type="subcellular location">
    <subcellularLocation>
        <location evidence="1 7">Cell membrane</location>
        <topology evidence="1 7">Multi-pass membrane protein</topology>
    </subcellularLocation>
</comment>
<keyword evidence="6 8" id="KW-0472">Membrane</keyword>
<evidence type="ECO:0000256" key="5">
    <source>
        <dbReference type="ARBA" id="ARBA00022989"/>
    </source>
</evidence>
<feature type="transmembrane region" description="Helical" evidence="8">
    <location>
        <begin position="32"/>
        <end position="50"/>
    </location>
</feature>
<protein>
    <submittedName>
        <fullName evidence="9">Small multidrug resistance pump</fullName>
    </submittedName>
</protein>
<gene>
    <name evidence="9" type="ORF">JOF47_003424</name>
</gene>
<dbReference type="Pfam" id="PF00893">
    <property type="entry name" value="Multi_Drug_Res"/>
    <property type="match status" value="1"/>
</dbReference>
<dbReference type="EMBL" id="JAGIOF010000001">
    <property type="protein sequence ID" value="MBP2387913.1"/>
    <property type="molecule type" value="Genomic_DNA"/>
</dbReference>
<evidence type="ECO:0000256" key="2">
    <source>
        <dbReference type="ARBA" id="ARBA00022448"/>
    </source>
</evidence>
<dbReference type="InterPro" id="IPR037185">
    <property type="entry name" value="EmrE-like"/>
</dbReference>
<comment type="similarity">
    <text evidence="7">Belongs to the drug/metabolite transporter (DMT) superfamily. Small multidrug resistance (SMR) (TC 2.A.7.1) family.</text>
</comment>
<sequence length="117" mass="12113">MHWFLLAIAIAAEIVATTLLKMSAGFTKPLATIGTVLCYGVAFYTLSLVLRHVPLSMAYAIWSAGGTVAIALIGVVWFSEKLTLWQIAGILLAVVGVAMINLGAAQVVAAPVGTAGL</sequence>
<feature type="transmembrane region" description="Helical" evidence="8">
    <location>
        <begin position="57"/>
        <end position="78"/>
    </location>
</feature>
<dbReference type="InterPro" id="IPR000390">
    <property type="entry name" value="Small_drug/metabolite_transptr"/>
</dbReference>
<dbReference type="RefSeq" id="WP_210000536.1">
    <property type="nucleotide sequence ID" value="NZ_BAAAJY010000001.1"/>
</dbReference>
<evidence type="ECO:0000256" key="8">
    <source>
        <dbReference type="SAM" id="Phobius"/>
    </source>
</evidence>
<organism evidence="9 10">
    <name type="scientific">Paeniglutamicibacter kerguelensis</name>
    <dbReference type="NCBI Taxonomy" id="254788"/>
    <lineage>
        <taxon>Bacteria</taxon>
        <taxon>Bacillati</taxon>
        <taxon>Actinomycetota</taxon>
        <taxon>Actinomycetes</taxon>
        <taxon>Micrococcales</taxon>
        <taxon>Micrococcaceae</taxon>
        <taxon>Paeniglutamicibacter</taxon>
    </lineage>
</organism>
<keyword evidence="4 7" id="KW-0812">Transmembrane</keyword>
<accession>A0ABS4XHG8</accession>